<feature type="domain" description="BTB" evidence="4">
    <location>
        <begin position="28"/>
        <end position="103"/>
    </location>
</feature>
<dbReference type="HOGENOM" id="CLU_020442_0_0_1"/>
<evidence type="ECO:0000259" key="4">
    <source>
        <dbReference type="Pfam" id="PF00651"/>
    </source>
</evidence>
<dbReference type="OrthoDB" id="45365at2759"/>
<dbReference type="InterPro" id="IPR000210">
    <property type="entry name" value="BTB/POZ_dom"/>
</dbReference>
<evidence type="ECO:0000256" key="1">
    <source>
        <dbReference type="ARBA" id="ARBA00022441"/>
    </source>
</evidence>
<dbReference type="Pfam" id="PF00651">
    <property type="entry name" value="BTB"/>
    <property type="match status" value="1"/>
</dbReference>
<dbReference type="Gene3D" id="1.25.40.420">
    <property type="match status" value="1"/>
</dbReference>
<gene>
    <name evidence="6" type="primary">107370979</name>
</gene>
<dbReference type="EMBL" id="CAEY01000832">
    <property type="status" value="NOT_ANNOTATED_CDS"/>
    <property type="molecule type" value="Genomic_DNA"/>
</dbReference>
<evidence type="ECO:0000256" key="3">
    <source>
        <dbReference type="ARBA" id="ARBA00023203"/>
    </source>
</evidence>
<sequence>MDSLENDDQLTIVNRSTEHRISKKLIRKIPYFEKMLSHNLKESKENKVELDFDEQTFQIIFDWAASNYNFIMIEMDYIMGLCELADYFGLDWISKQCITYFDDNFSIEHLPFVIPKINVTSKCINSGALNAFICRYFLKLANTIFWFEYPIETIEYICALDLMIYSEYQVFEVIMRWINIKADSRKCHLEGLLKLVRWCHLNEEDLSKIKENELLKSSGLEPIFCAPRKVNCDCIFNRTKQNFFIMIEELDSRGLQINVLDNNFKQLVSQVIQEDASISSNLFHDEHISDITYNSGMTAIRIDWKQNKYKYIAPFVSYIQVKKWLTKLQQGDPFTANHGLPGEIRNGFLLLEAAKHFIPIYIENSCLRLLSGTIYENYKDFHQISQYKATLVDNRIYLLSDGNLCEYVFAQSTFFRLDNVKLNWSHRIQEFRFEYSLLTSSPAGDKIILIDKYTKNYICIDLNTKRKSKGRMISYCYADGQKESKTLLTLTSAFLPLTTIRTCLNSKSNSDK</sequence>
<keyword evidence="2" id="KW-0677">Repeat</keyword>
<feature type="domain" description="BACK" evidence="5">
    <location>
        <begin position="130"/>
        <end position="208"/>
    </location>
</feature>
<dbReference type="Pfam" id="PF07707">
    <property type="entry name" value="BACK"/>
    <property type="match status" value="1"/>
</dbReference>
<dbReference type="AlphaFoldDB" id="T1JXM8"/>
<dbReference type="InterPro" id="IPR011333">
    <property type="entry name" value="SKP1/BTB/POZ_sf"/>
</dbReference>
<protein>
    <submittedName>
        <fullName evidence="6">Uncharacterized protein</fullName>
    </submittedName>
</protein>
<dbReference type="EnsemblMetazoa" id="tetur02g12580.1">
    <property type="protein sequence ID" value="tetur02g12580.1"/>
    <property type="gene ID" value="tetur02g12580"/>
</dbReference>
<proteinExistence type="predicted"/>
<dbReference type="STRING" id="32264.T1JXM8"/>
<accession>T1JXM8</accession>
<evidence type="ECO:0000256" key="2">
    <source>
        <dbReference type="ARBA" id="ARBA00022737"/>
    </source>
</evidence>
<dbReference type="Proteomes" id="UP000015104">
    <property type="component" value="Unassembled WGS sequence"/>
</dbReference>
<reference evidence="7" key="1">
    <citation type="submission" date="2011-08" db="EMBL/GenBank/DDBJ databases">
        <authorList>
            <person name="Rombauts S."/>
        </authorList>
    </citation>
    <scope>NUCLEOTIDE SEQUENCE</scope>
    <source>
        <strain evidence="7">London</strain>
    </source>
</reference>
<dbReference type="PANTHER" id="PTHR24412">
    <property type="entry name" value="KELCH PROTEIN"/>
    <property type="match status" value="1"/>
</dbReference>
<reference evidence="6" key="2">
    <citation type="submission" date="2015-06" db="UniProtKB">
        <authorList>
            <consortium name="EnsemblMetazoa"/>
        </authorList>
    </citation>
    <scope>IDENTIFICATION</scope>
</reference>
<organism evidence="6 7">
    <name type="scientific">Tetranychus urticae</name>
    <name type="common">Two-spotted spider mite</name>
    <dbReference type="NCBI Taxonomy" id="32264"/>
    <lineage>
        <taxon>Eukaryota</taxon>
        <taxon>Metazoa</taxon>
        <taxon>Ecdysozoa</taxon>
        <taxon>Arthropoda</taxon>
        <taxon>Chelicerata</taxon>
        <taxon>Arachnida</taxon>
        <taxon>Acari</taxon>
        <taxon>Acariformes</taxon>
        <taxon>Trombidiformes</taxon>
        <taxon>Prostigmata</taxon>
        <taxon>Eleutherengona</taxon>
        <taxon>Raphignathae</taxon>
        <taxon>Tetranychoidea</taxon>
        <taxon>Tetranychidae</taxon>
        <taxon>Tetranychus</taxon>
    </lineage>
</organism>
<name>T1JXM8_TETUR</name>
<dbReference type="PANTHER" id="PTHR24412:SF489">
    <property type="entry name" value="RING FINGER DOMAIN AND KELCH REPEAT-CONTAINING PROTEIN DDB_G0271372"/>
    <property type="match status" value="1"/>
</dbReference>
<evidence type="ECO:0000313" key="6">
    <source>
        <dbReference type="EnsemblMetazoa" id="tetur02g12580.1"/>
    </source>
</evidence>
<keyword evidence="3" id="KW-0009">Actin-binding</keyword>
<dbReference type="InterPro" id="IPR011705">
    <property type="entry name" value="BACK"/>
</dbReference>
<dbReference type="SUPFAM" id="SSF54695">
    <property type="entry name" value="POZ domain"/>
    <property type="match status" value="1"/>
</dbReference>
<dbReference type="KEGG" id="tut:107370979"/>
<keyword evidence="1" id="KW-0880">Kelch repeat</keyword>
<evidence type="ECO:0000313" key="7">
    <source>
        <dbReference type="Proteomes" id="UP000015104"/>
    </source>
</evidence>
<keyword evidence="7" id="KW-1185">Reference proteome</keyword>
<dbReference type="Gene3D" id="3.30.710.10">
    <property type="entry name" value="Potassium Channel Kv1.1, Chain A"/>
    <property type="match status" value="1"/>
</dbReference>
<evidence type="ECO:0000259" key="5">
    <source>
        <dbReference type="Pfam" id="PF07707"/>
    </source>
</evidence>
<dbReference type="CDD" id="cd18186">
    <property type="entry name" value="BTB_POZ_ZBTB_KLHL-like"/>
    <property type="match status" value="1"/>
</dbReference>